<feature type="domain" description="AAA+ ATPase" evidence="2">
    <location>
        <begin position="32"/>
        <end position="237"/>
    </location>
</feature>
<evidence type="ECO:0000259" key="2">
    <source>
        <dbReference type="SMART" id="SM00382"/>
    </source>
</evidence>
<dbReference type="SUPFAM" id="SSF52540">
    <property type="entry name" value="P-loop containing nucleoside triphosphate hydrolases"/>
    <property type="match status" value="1"/>
</dbReference>
<dbReference type="SMART" id="SM00382">
    <property type="entry name" value="AAA"/>
    <property type="match status" value="1"/>
</dbReference>
<dbReference type="Pfam" id="PF13191">
    <property type="entry name" value="AAA_16"/>
    <property type="match status" value="1"/>
</dbReference>
<dbReference type="EMBL" id="JAFREP010000009">
    <property type="protein sequence ID" value="MBO1319261.1"/>
    <property type="molecule type" value="Genomic_DNA"/>
</dbReference>
<dbReference type="Gene3D" id="3.40.50.300">
    <property type="entry name" value="P-loop containing nucleotide triphosphate hydrolases"/>
    <property type="match status" value="1"/>
</dbReference>
<keyword evidence="4" id="KW-1185">Reference proteome</keyword>
<feature type="compositionally biased region" description="Basic and acidic residues" evidence="1">
    <location>
        <begin position="668"/>
        <end position="677"/>
    </location>
</feature>
<dbReference type="InterPro" id="IPR041664">
    <property type="entry name" value="AAA_16"/>
</dbReference>
<protein>
    <submittedName>
        <fullName evidence="3">ATP-binding protein</fullName>
    </submittedName>
</protein>
<dbReference type="InterPro" id="IPR003593">
    <property type="entry name" value="AAA+_ATPase"/>
</dbReference>
<keyword evidence="3" id="KW-0547">Nucleotide-binding</keyword>
<feature type="region of interest" description="Disordered" evidence="1">
    <location>
        <begin position="329"/>
        <end position="375"/>
    </location>
</feature>
<evidence type="ECO:0000256" key="1">
    <source>
        <dbReference type="SAM" id="MobiDB-lite"/>
    </source>
</evidence>
<keyword evidence="3" id="KW-0067">ATP-binding</keyword>
<proteinExistence type="predicted"/>
<dbReference type="InterPro" id="IPR027417">
    <property type="entry name" value="P-loop_NTPase"/>
</dbReference>
<dbReference type="Proteomes" id="UP000664417">
    <property type="component" value="Unassembled WGS sequence"/>
</dbReference>
<feature type="region of interest" description="Disordered" evidence="1">
    <location>
        <begin position="273"/>
        <end position="298"/>
    </location>
</feature>
<comment type="caution">
    <text evidence="3">The sequence shown here is derived from an EMBL/GenBank/DDBJ whole genome shotgun (WGS) entry which is preliminary data.</text>
</comment>
<dbReference type="AlphaFoldDB" id="A0A8J7Q6T2"/>
<evidence type="ECO:0000313" key="4">
    <source>
        <dbReference type="Proteomes" id="UP000664417"/>
    </source>
</evidence>
<dbReference type="GO" id="GO:0005524">
    <property type="term" value="F:ATP binding"/>
    <property type="evidence" value="ECO:0007669"/>
    <property type="project" value="UniProtKB-KW"/>
</dbReference>
<gene>
    <name evidence="3" type="ORF">J3U88_12385</name>
</gene>
<dbReference type="RefSeq" id="WP_207859082.1">
    <property type="nucleotide sequence ID" value="NZ_JAFREP010000009.1"/>
</dbReference>
<feature type="region of interest" description="Disordered" evidence="1">
    <location>
        <begin position="668"/>
        <end position="698"/>
    </location>
</feature>
<feature type="compositionally biased region" description="Polar residues" evidence="1">
    <location>
        <begin position="347"/>
        <end position="365"/>
    </location>
</feature>
<reference evidence="3" key="1">
    <citation type="submission" date="2021-03" db="EMBL/GenBank/DDBJ databases">
        <authorList>
            <person name="Wang G."/>
        </authorList>
    </citation>
    <scope>NUCLEOTIDE SEQUENCE</scope>
    <source>
        <strain evidence="3">KCTC 12899</strain>
    </source>
</reference>
<organism evidence="3 4">
    <name type="scientific">Acanthopleuribacter pedis</name>
    <dbReference type="NCBI Taxonomy" id="442870"/>
    <lineage>
        <taxon>Bacteria</taxon>
        <taxon>Pseudomonadati</taxon>
        <taxon>Acidobacteriota</taxon>
        <taxon>Holophagae</taxon>
        <taxon>Acanthopleuribacterales</taxon>
        <taxon>Acanthopleuribacteraceae</taxon>
        <taxon>Acanthopleuribacter</taxon>
    </lineage>
</organism>
<name>A0A8J7Q6T2_9BACT</name>
<sequence length="813" mass="92035">MSDILEKLDKAGLSPKQQSALTSLCRAVIHPEARVIAIVGSRGSGKTTMMQRVHEAVDADPCFAVTEIIDAALIDREAGILSTCIQALFDTGKPYSKFSETERDLKNAYEETFRQSLSLGDSFRQIAREMSMAPKQYLSTVEKRVLESRKLPEQFEDFLGQLREYRRKSSNPKNDKTPRMVVFLDDLDLAPTELLRPWAKAMVAHFAIDGITWVLSYNQKRMVDALSSPRIHHKKKKPDRETGDALLNKLVSGNDQFVLGGWSTEDRANFLPLHHQDPHATNNTDEKPPTPPSLQGLLERSGNHHLLLLLPGTPRGLEQLYEWLDRTETERNDQQATANSPAPAESLATTTASKQQPEGEQPNSKEQGDTAKYSDNLDPHVAMVKLAEVNHWKSFSGYLKSVPSNRIACKFTWSPDISVSAGDWVELLRSAKTIPRTTPLFEMPLPTLVRKQWTKIAQGEALTEVLCHLALRTETMTPYQLLGRMPFTHSRLNLCQIKCRFHENKLDRFLKDFGEQTGHHLFWGAWHKADDQGMWHFTLSPQLFWEKLLNLREGYPRDLLKALYYHQETLETHLEQVFNDNDTAFKSQFDLTGEGLQRGFLPRSLRALILLVDALERAPWHELEARQNHWSPITLVQCASAFQLSALAYRLWPDEIIFDCLSASAKQTEEEKGKSPEQLETGPEQASEASPPDEASEQVTQPPLVLYFPSQAFSRISQVSEQEINKAYRNLVITLTKLVKDEREIIAKDTLPSGISYENSRRELLSLLAKMLALPAVKDLSLPQSTTIEKETQSLFDAIRKRCQPAALDDPAS</sequence>
<evidence type="ECO:0000313" key="3">
    <source>
        <dbReference type="EMBL" id="MBO1319261.1"/>
    </source>
</evidence>
<accession>A0A8J7Q6T2</accession>
<feature type="compositionally biased region" description="Basic and acidic residues" evidence="1">
    <location>
        <begin position="273"/>
        <end position="288"/>
    </location>
</feature>